<dbReference type="EMBL" id="AQFT01000033">
    <property type="protein sequence ID" value="EMZ34702.1"/>
    <property type="molecule type" value="Genomic_DNA"/>
</dbReference>
<name>N2AZG9_9FIRM</name>
<sequence length="275" mass="29009">MTLEEVKDSLYDTVEKYFEAGTVIWAEHGNTVPLRPYMTMKMNAVSRAVFPIEEEETSLRQRAYQCSSILEINLYTEGKAVTADEGVTAGCINTAVSGLSRFSNYMESEYITDLLADQGIAVSLITPVKDLSFLENENTWLYRAMAEYSVSFVMEADGAYGISCFEVQPDNGSTEKPDSGGNHGGETGSGDGDDTGMDGSGDAGSSGNEENTGTSDSGDGGGTPGFGSGTGTDGTDSGNTGTLKEQDFSDGGTKELAGTLIGTIEEVEMTGEYEA</sequence>
<keyword evidence="4" id="KW-1185">Reference proteome</keyword>
<dbReference type="AlphaFoldDB" id="N2AZG9"/>
<feature type="compositionally biased region" description="Low complexity" evidence="1">
    <location>
        <begin position="233"/>
        <end position="242"/>
    </location>
</feature>
<dbReference type="STRING" id="1235802.C823_01083"/>
<comment type="caution">
    <text evidence="3">The sequence shown here is derived from an EMBL/GenBank/DDBJ whole genome shotgun (WGS) entry which is preliminary data.</text>
</comment>
<dbReference type="Proteomes" id="UP000012589">
    <property type="component" value="Unassembled WGS sequence"/>
</dbReference>
<feature type="compositionally biased region" description="Low complexity" evidence="1">
    <location>
        <begin position="205"/>
        <end position="217"/>
    </location>
</feature>
<reference evidence="3 4" key="1">
    <citation type="journal article" date="2014" name="Genome Announc.">
        <title>Draft genome sequences of the altered schaedler flora, a defined bacterial community from gnotobiotic mice.</title>
        <authorList>
            <person name="Wannemuehler M.J."/>
            <person name="Overstreet A.M."/>
            <person name="Ward D.V."/>
            <person name="Phillips G.J."/>
        </authorList>
    </citation>
    <scope>NUCLEOTIDE SEQUENCE [LARGE SCALE GENOMIC DNA]</scope>
    <source>
        <strain evidence="3 4">ASF492</strain>
    </source>
</reference>
<accession>N2AZG9</accession>
<gene>
    <name evidence="3" type="ORF">C823_01083</name>
</gene>
<dbReference type="HOGENOM" id="CLU_1011010_0_0_9"/>
<dbReference type="PATRIC" id="fig|1235802.3.peg.1162"/>
<feature type="region of interest" description="Disordered" evidence="1">
    <location>
        <begin position="169"/>
        <end position="254"/>
    </location>
</feature>
<dbReference type="InterPro" id="IPR057087">
    <property type="entry name" value="Gp12-like"/>
</dbReference>
<dbReference type="OrthoDB" id="2066724at2"/>
<dbReference type="eggNOG" id="ENOG502ZWIV">
    <property type="taxonomic scope" value="Bacteria"/>
</dbReference>
<evidence type="ECO:0000313" key="4">
    <source>
        <dbReference type="Proteomes" id="UP000012589"/>
    </source>
</evidence>
<feature type="domain" description="Phage neck terminator protein gp12-like" evidence="2">
    <location>
        <begin position="8"/>
        <end position="154"/>
    </location>
</feature>
<feature type="compositionally biased region" description="Gly residues" evidence="1">
    <location>
        <begin position="218"/>
        <end position="232"/>
    </location>
</feature>
<organism evidence="3 4">
    <name type="scientific">Eubacterium plexicaudatum ASF492</name>
    <dbReference type="NCBI Taxonomy" id="1235802"/>
    <lineage>
        <taxon>Bacteria</taxon>
        <taxon>Bacillati</taxon>
        <taxon>Bacillota</taxon>
        <taxon>Clostridia</taxon>
        <taxon>Eubacteriales</taxon>
        <taxon>Eubacteriaceae</taxon>
        <taxon>Eubacterium</taxon>
    </lineage>
</organism>
<feature type="compositionally biased region" description="Gly residues" evidence="1">
    <location>
        <begin position="181"/>
        <end position="190"/>
    </location>
</feature>
<evidence type="ECO:0000259" key="2">
    <source>
        <dbReference type="Pfam" id="PF23961"/>
    </source>
</evidence>
<dbReference type="Pfam" id="PF23961">
    <property type="entry name" value="Phage_tail_terminator_9"/>
    <property type="match status" value="1"/>
</dbReference>
<protein>
    <recommendedName>
        <fullName evidence="2">Phage neck terminator protein gp12-like domain-containing protein</fullName>
    </recommendedName>
</protein>
<proteinExistence type="predicted"/>
<evidence type="ECO:0000313" key="3">
    <source>
        <dbReference type="EMBL" id="EMZ34702.1"/>
    </source>
</evidence>
<evidence type="ECO:0000256" key="1">
    <source>
        <dbReference type="SAM" id="MobiDB-lite"/>
    </source>
</evidence>